<sequence>MTGPFHLLATIMKMMVVLVLLGFFCLGTPATATRQTGILEFSSREDLETWGGYGEEKLSRVIISGKILCHASRHDKAPYHSYSVSGAQVAVICSTNGKTRKISAKGTTDGYGEFLIELPSHLHAIHNLERICLVKVFHLPKNSVCLQGKHGKIELTSIGNENSTRKHVRTATVIIGNESPDAFDTIRDSAEMIYLATPEQHLSLFTSTSGISMENSCSKAITSFTLFRLKPFMKSAV</sequence>
<dbReference type="Proteomes" id="UP000834106">
    <property type="component" value="Chromosome 12"/>
</dbReference>
<keyword evidence="3" id="KW-1185">Reference proteome</keyword>
<protein>
    <recommendedName>
        <fullName evidence="4">Pollen Ole e 1 allergen and extensin family protein</fullName>
    </recommendedName>
</protein>
<dbReference type="PANTHER" id="PTHR47273:SF6">
    <property type="entry name" value="POLLEN OLE E 1 ALLERGEN AND EXTENSIN FAMILY PROTEIN"/>
    <property type="match status" value="1"/>
</dbReference>
<evidence type="ECO:0000256" key="1">
    <source>
        <dbReference type="SAM" id="SignalP"/>
    </source>
</evidence>
<organism evidence="2 3">
    <name type="scientific">Fraxinus pennsylvanica</name>
    <dbReference type="NCBI Taxonomy" id="56036"/>
    <lineage>
        <taxon>Eukaryota</taxon>
        <taxon>Viridiplantae</taxon>
        <taxon>Streptophyta</taxon>
        <taxon>Embryophyta</taxon>
        <taxon>Tracheophyta</taxon>
        <taxon>Spermatophyta</taxon>
        <taxon>Magnoliopsida</taxon>
        <taxon>eudicotyledons</taxon>
        <taxon>Gunneridae</taxon>
        <taxon>Pentapetalae</taxon>
        <taxon>asterids</taxon>
        <taxon>lamiids</taxon>
        <taxon>Lamiales</taxon>
        <taxon>Oleaceae</taxon>
        <taxon>Oleeae</taxon>
        <taxon>Fraxinus</taxon>
    </lineage>
</organism>
<name>A0AAD1ZNY1_9LAMI</name>
<dbReference type="EMBL" id="OU503047">
    <property type="protein sequence ID" value="CAI9773183.1"/>
    <property type="molecule type" value="Genomic_DNA"/>
</dbReference>
<feature type="signal peptide" evidence="1">
    <location>
        <begin position="1"/>
        <end position="32"/>
    </location>
</feature>
<reference evidence="2" key="1">
    <citation type="submission" date="2023-05" db="EMBL/GenBank/DDBJ databases">
        <authorList>
            <person name="Huff M."/>
        </authorList>
    </citation>
    <scope>NUCLEOTIDE SEQUENCE</scope>
</reference>
<evidence type="ECO:0008006" key="4">
    <source>
        <dbReference type="Google" id="ProtNLM"/>
    </source>
</evidence>
<keyword evidence="1" id="KW-0732">Signal</keyword>
<evidence type="ECO:0000313" key="3">
    <source>
        <dbReference type="Proteomes" id="UP000834106"/>
    </source>
</evidence>
<proteinExistence type="predicted"/>
<dbReference type="PANTHER" id="PTHR47273">
    <property type="entry name" value="EXPRESSED PROTEIN"/>
    <property type="match status" value="1"/>
</dbReference>
<feature type="chain" id="PRO_5042240378" description="Pollen Ole e 1 allergen and extensin family protein" evidence="1">
    <location>
        <begin position="33"/>
        <end position="237"/>
    </location>
</feature>
<evidence type="ECO:0000313" key="2">
    <source>
        <dbReference type="EMBL" id="CAI9773183.1"/>
    </source>
</evidence>
<accession>A0AAD1ZNY1</accession>
<dbReference type="AlphaFoldDB" id="A0AAD1ZNY1"/>
<gene>
    <name evidence="2" type="ORF">FPE_LOCUS20613</name>
</gene>
<dbReference type="Pfam" id="PF01190">
    <property type="entry name" value="Pollen_Ole_e_1"/>
    <property type="match status" value="1"/>
</dbReference>